<evidence type="ECO:0000313" key="4">
    <source>
        <dbReference type="Proteomes" id="UP000653692"/>
    </source>
</evidence>
<organism evidence="3 4">
    <name type="scientific">Thermococcus paralvinellae</name>
    <dbReference type="NCBI Taxonomy" id="582419"/>
    <lineage>
        <taxon>Archaea</taxon>
        <taxon>Methanobacteriati</taxon>
        <taxon>Methanobacteriota</taxon>
        <taxon>Thermococci</taxon>
        <taxon>Thermococcales</taxon>
        <taxon>Thermococcaceae</taxon>
        <taxon>Thermococcus</taxon>
    </lineage>
</organism>
<protein>
    <submittedName>
        <fullName evidence="3">Glycosyltransferase family 4 protein</fullName>
    </submittedName>
</protein>
<dbReference type="Pfam" id="PF13439">
    <property type="entry name" value="Glyco_transf_4"/>
    <property type="match status" value="1"/>
</dbReference>
<evidence type="ECO:0000313" key="3">
    <source>
        <dbReference type="EMBL" id="HIP88606.1"/>
    </source>
</evidence>
<dbReference type="InterPro" id="IPR050194">
    <property type="entry name" value="Glycosyltransferase_grp1"/>
</dbReference>
<dbReference type="SUPFAM" id="SSF53756">
    <property type="entry name" value="UDP-Glycosyltransferase/glycogen phosphorylase"/>
    <property type="match status" value="1"/>
</dbReference>
<proteinExistence type="predicted"/>
<dbReference type="CDD" id="cd03801">
    <property type="entry name" value="GT4_PimA-like"/>
    <property type="match status" value="1"/>
</dbReference>
<feature type="domain" description="Glycosyltransferase subfamily 4-like N-terminal" evidence="2">
    <location>
        <begin position="14"/>
        <end position="168"/>
    </location>
</feature>
<name>A0A832ZEL5_9EURY</name>
<dbReference type="PANTHER" id="PTHR45947">
    <property type="entry name" value="SULFOQUINOVOSYL TRANSFERASE SQD2"/>
    <property type="match status" value="1"/>
</dbReference>
<dbReference type="EMBL" id="DQUR01000044">
    <property type="protein sequence ID" value="HIP88606.1"/>
    <property type="molecule type" value="Genomic_DNA"/>
</dbReference>
<evidence type="ECO:0000259" key="2">
    <source>
        <dbReference type="Pfam" id="PF13439"/>
    </source>
</evidence>
<dbReference type="Pfam" id="PF00534">
    <property type="entry name" value="Glycos_transf_1"/>
    <property type="match status" value="1"/>
</dbReference>
<accession>A0A832ZEL5</accession>
<reference evidence="3" key="1">
    <citation type="journal article" date="2020" name="ISME J.">
        <title>Gammaproteobacteria mediating utilization of methyl-, sulfur- and petroleum organic compounds in deep ocean hydrothermal plumes.</title>
        <authorList>
            <person name="Zhou Z."/>
            <person name="Liu Y."/>
            <person name="Pan J."/>
            <person name="Cron B.R."/>
            <person name="Toner B.M."/>
            <person name="Anantharaman K."/>
            <person name="Breier J.A."/>
            <person name="Dick G.J."/>
            <person name="Li M."/>
        </authorList>
    </citation>
    <scope>NUCLEOTIDE SEQUENCE</scope>
    <source>
        <strain evidence="3">SZUA-1476</strain>
    </source>
</reference>
<feature type="domain" description="Glycosyl transferase family 1" evidence="1">
    <location>
        <begin position="173"/>
        <end position="312"/>
    </location>
</feature>
<dbReference type="InterPro" id="IPR001296">
    <property type="entry name" value="Glyco_trans_1"/>
</dbReference>
<dbReference type="PANTHER" id="PTHR45947:SF3">
    <property type="entry name" value="SULFOQUINOVOSYL TRANSFERASE SQD2"/>
    <property type="match status" value="1"/>
</dbReference>
<gene>
    <name evidence="3" type="ORF">EYH24_01235</name>
</gene>
<comment type="caution">
    <text evidence="3">The sequence shown here is derived from an EMBL/GenBank/DDBJ whole genome shotgun (WGS) entry which is preliminary data.</text>
</comment>
<dbReference type="Proteomes" id="UP000653692">
    <property type="component" value="Unassembled WGS sequence"/>
</dbReference>
<keyword evidence="3" id="KW-0808">Transferase</keyword>
<dbReference type="InterPro" id="IPR028098">
    <property type="entry name" value="Glyco_trans_4-like_N"/>
</dbReference>
<evidence type="ECO:0000259" key="1">
    <source>
        <dbReference type="Pfam" id="PF00534"/>
    </source>
</evidence>
<dbReference type="GO" id="GO:0016757">
    <property type="term" value="F:glycosyltransferase activity"/>
    <property type="evidence" value="ECO:0007669"/>
    <property type="project" value="InterPro"/>
</dbReference>
<sequence>MKILMVGHYPPHTGGIANHLDNLVRELRKKHEVHVLTYGPITPREFEKEFVHQVKPPNFFGIRGISFTLLASKKIEELHRKHEFDLIHAHFIGTTSYAGISAKKKIKIPVVVTAHGSDLDFMSKLPLGKYYVKKSLSDADGIIAVSRYLAKKALSLGAKNVHVVPNGVRELRPKKRKRKFITFIGTLRHYKSPETVLELSKIFPDEKFLIVGDGPLRRILEEKAPSNVKFLGYRDDVEDILSKTKILILPSKREGFGLVILEANTLGVPVIGRKVGGIPELIREGKNGIMFEKFEELIEKFQEMLVPKKQRKMGALGREISKRYTWKNIAEKIEEIYESTLCSP</sequence>
<dbReference type="AlphaFoldDB" id="A0A832ZEL5"/>
<dbReference type="Gene3D" id="3.40.50.2000">
    <property type="entry name" value="Glycogen Phosphorylase B"/>
    <property type="match status" value="2"/>
</dbReference>